<proteinExistence type="predicted"/>
<keyword evidence="2" id="KW-0732">Signal</keyword>
<keyword evidence="5" id="KW-1185">Reference proteome</keyword>
<dbReference type="EMBL" id="MU853638">
    <property type="protein sequence ID" value="KAK4140188.1"/>
    <property type="molecule type" value="Genomic_DNA"/>
</dbReference>
<dbReference type="InterPro" id="IPR038305">
    <property type="entry name" value="HeLo_sf"/>
</dbReference>
<protein>
    <recommendedName>
        <fullName evidence="3">Azaphilone pigments biosynthesis cluster protein L N-terminal domain-containing protein</fullName>
    </recommendedName>
</protein>
<gene>
    <name evidence="4" type="ORF">C8A04DRAFT_32315</name>
</gene>
<evidence type="ECO:0000313" key="4">
    <source>
        <dbReference type="EMBL" id="KAK4140188.1"/>
    </source>
</evidence>
<evidence type="ECO:0000259" key="3">
    <source>
        <dbReference type="Pfam" id="PF17111"/>
    </source>
</evidence>
<accession>A0AAN6UW36</accession>
<reference evidence="4" key="1">
    <citation type="journal article" date="2023" name="Mol. Phylogenet. Evol.">
        <title>Genome-scale phylogeny and comparative genomics of the fungal order Sordariales.</title>
        <authorList>
            <person name="Hensen N."/>
            <person name="Bonometti L."/>
            <person name="Westerberg I."/>
            <person name="Brannstrom I.O."/>
            <person name="Guillou S."/>
            <person name="Cros-Aarteil S."/>
            <person name="Calhoun S."/>
            <person name="Haridas S."/>
            <person name="Kuo A."/>
            <person name="Mondo S."/>
            <person name="Pangilinan J."/>
            <person name="Riley R."/>
            <person name="LaButti K."/>
            <person name="Andreopoulos B."/>
            <person name="Lipzen A."/>
            <person name="Chen C."/>
            <person name="Yan M."/>
            <person name="Daum C."/>
            <person name="Ng V."/>
            <person name="Clum A."/>
            <person name="Steindorff A."/>
            <person name="Ohm R.A."/>
            <person name="Martin F."/>
            <person name="Silar P."/>
            <person name="Natvig D.O."/>
            <person name="Lalanne C."/>
            <person name="Gautier V."/>
            <person name="Ament-Velasquez S.L."/>
            <person name="Kruys A."/>
            <person name="Hutchinson M.I."/>
            <person name="Powell A.J."/>
            <person name="Barry K."/>
            <person name="Miller A.N."/>
            <person name="Grigoriev I.V."/>
            <person name="Debuchy R."/>
            <person name="Gladieux P."/>
            <person name="Hiltunen Thoren M."/>
            <person name="Johannesson H."/>
        </authorList>
    </citation>
    <scope>NUCLEOTIDE SEQUENCE</scope>
    <source>
        <strain evidence="4">CBS 141.50</strain>
    </source>
</reference>
<evidence type="ECO:0000256" key="2">
    <source>
        <dbReference type="SAM" id="SignalP"/>
    </source>
</evidence>
<dbReference type="Proteomes" id="UP001302676">
    <property type="component" value="Unassembled WGS sequence"/>
</dbReference>
<feature type="region of interest" description="Disordered" evidence="1">
    <location>
        <begin position="413"/>
        <end position="438"/>
    </location>
</feature>
<sequence length="438" mass="48032">MAEGIGLASGLLTLVGFTFKSSVALYQTVQNIRHHPDTVQDLQQELEALQGALRSLTETIGVTAEAEFSALNLPLKRCGTACHEFEQKLLSCVSKSGSALENFRGWARLRYLGDDVDSFRRSLAGYKSIILIAVTDVTLRKSSITSNKLEEHKAMIESATASLEDRLQVIDDKLESIFQHTVSASDTDAAELLQIKEDRLSTQRCLQICNQLSDHIDQIQVPPMRRNPSSPGSIDPGRVTSEGIQECKNRLAVTAAILDKNMQELMERLVKKSKAAMSNEEEAEELAKLQADWESARECIEICSKADANLNENISVIDNFATGDDAVQFLVSTDGKTIHAKNRGYGMRPRQLGGHLSDESLQQVSRDMSLVAFHNAVNGRSPMQDDLRQVSDEVVNRSSFGFQERHGRGIKLESTANPVISSKGAAGGEGSRQNPSAM</sequence>
<feature type="domain" description="Azaphilone pigments biosynthesis cluster protein L N-terminal" evidence="3">
    <location>
        <begin position="2"/>
        <end position="210"/>
    </location>
</feature>
<dbReference type="Pfam" id="PF17111">
    <property type="entry name" value="PigL_N"/>
    <property type="match status" value="1"/>
</dbReference>
<dbReference type="InterPro" id="IPR031348">
    <property type="entry name" value="PigL_N"/>
</dbReference>
<dbReference type="RefSeq" id="XP_062633559.1">
    <property type="nucleotide sequence ID" value="XM_062782054.1"/>
</dbReference>
<organism evidence="4 5">
    <name type="scientific">Dichotomopilus funicola</name>
    <dbReference type="NCBI Taxonomy" id="1934379"/>
    <lineage>
        <taxon>Eukaryota</taxon>
        <taxon>Fungi</taxon>
        <taxon>Dikarya</taxon>
        <taxon>Ascomycota</taxon>
        <taxon>Pezizomycotina</taxon>
        <taxon>Sordariomycetes</taxon>
        <taxon>Sordariomycetidae</taxon>
        <taxon>Sordariales</taxon>
        <taxon>Chaetomiaceae</taxon>
        <taxon>Dichotomopilus</taxon>
    </lineage>
</organism>
<dbReference type="Gene3D" id="1.20.120.1020">
    <property type="entry name" value="Prion-inhibition and propagation, HeLo domain"/>
    <property type="match status" value="1"/>
</dbReference>
<dbReference type="AlphaFoldDB" id="A0AAN6UW36"/>
<reference evidence="4" key="2">
    <citation type="submission" date="2023-05" db="EMBL/GenBank/DDBJ databases">
        <authorList>
            <consortium name="Lawrence Berkeley National Laboratory"/>
            <person name="Steindorff A."/>
            <person name="Hensen N."/>
            <person name="Bonometti L."/>
            <person name="Westerberg I."/>
            <person name="Brannstrom I.O."/>
            <person name="Guillou S."/>
            <person name="Cros-Aarteil S."/>
            <person name="Calhoun S."/>
            <person name="Haridas S."/>
            <person name="Kuo A."/>
            <person name="Mondo S."/>
            <person name="Pangilinan J."/>
            <person name="Riley R."/>
            <person name="Labutti K."/>
            <person name="Andreopoulos B."/>
            <person name="Lipzen A."/>
            <person name="Chen C."/>
            <person name="Yanf M."/>
            <person name="Daum C."/>
            <person name="Ng V."/>
            <person name="Clum A."/>
            <person name="Ohm R."/>
            <person name="Martin F."/>
            <person name="Silar P."/>
            <person name="Natvig D."/>
            <person name="Lalanne C."/>
            <person name="Gautier V."/>
            <person name="Ament-Velasquez S.L."/>
            <person name="Kruys A."/>
            <person name="Hutchinson M.I."/>
            <person name="Powell A.J."/>
            <person name="Barry K."/>
            <person name="Miller A.N."/>
            <person name="Grigoriev I.V."/>
            <person name="Debuchy R."/>
            <person name="Gladieux P."/>
            <person name="Thoren M.H."/>
            <person name="Johannesson H."/>
        </authorList>
    </citation>
    <scope>NUCLEOTIDE SEQUENCE</scope>
    <source>
        <strain evidence="4">CBS 141.50</strain>
    </source>
</reference>
<dbReference type="GeneID" id="87818667"/>
<feature type="chain" id="PRO_5043052111" description="Azaphilone pigments biosynthesis cluster protein L N-terminal domain-containing protein" evidence="2">
    <location>
        <begin position="25"/>
        <end position="438"/>
    </location>
</feature>
<feature type="signal peptide" evidence="2">
    <location>
        <begin position="1"/>
        <end position="24"/>
    </location>
</feature>
<evidence type="ECO:0000313" key="5">
    <source>
        <dbReference type="Proteomes" id="UP001302676"/>
    </source>
</evidence>
<evidence type="ECO:0000256" key="1">
    <source>
        <dbReference type="SAM" id="MobiDB-lite"/>
    </source>
</evidence>
<name>A0AAN6UW36_9PEZI</name>
<comment type="caution">
    <text evidence="4">The sequence shown here is derived from an EMBL/GenBank/DDBJ whole genome shotgun (WGS) entry which is preliminary data.</text>
</comment>